<name>A0AA38WN82_9ASTR</name>
<dbReference type="SMART" id="SM00239">
    <property type="entry name" value="C2"/>
    <property type="match status" value="1"/>
</dbReference>
<sequence length="257" mass="29186">MVVEYRRTLDLTLISAKDLKNVSFFGKMDVYAVVSVSYFYGSFQRFKTPVHKGGGPNPTWNFPMKFTLNEHALERNRLKLVIKIMAAGIFIDRQLGVVQVPIFKELMKSNGNSTQFVSYPVRRPSGKTAKGELSFSYKFGENFCFEEEDTPPPAPRQGGGYGYASYPPPPPQPVYVGYRYPPEQRPTDSGCRVWGLEPGWKPKRNKNDEEKWWLGEDGTLSVLDLKTQIEEKLAATSEPRSETAWSNEVPKKVAIFI</sequence>
<keyword evidence="3" id="KW-1185">Reference proteome</keyword>
<dbReference type="AlphaFoldDB" id="A0AA38WN82"/>
<dbReference type="EMBL" id="JARYMX010000003">
    <property type="protein sequence ID" value="KAJ9555904.1"/>
    <property type="molecule type" value="Genomic_DNA"/>
</dbReference>
<evidence type="ECO:0000313" key="3">
    <source>
        <dbReference type="Proteomes" id="UP001172457"/>
    </source>
</evidence>
<dbReference type="Gene3D" id="2.60.40.150">
    <property type="entry name" value="C2 domain"/>
    <property type="match status" value="1"/>
</dbReference>
<reference evidence="2" key="1">
    <citation type="submission" date="2023-03" db="EMBL/GenBank/DDBJ databases">
        <title>Chromosome-scale reference genome and RAD-based genetic map of yellow starthistle (Centaurea solstitialis) reveal putative structural variation and QTLs associated with invader traits.</title>
        <authorList>
            <person name="Reatini B."/>
            <person name="Cang F.A."/>
            <person name="Jiang Q."/>
            <person name="Mckibben M.T.W."/>
            <person name="Barker M.S."/>
            <person name="Rieseberg L.H."/>
            <person name="Dlugosch K.M."/>
        </authorList>
    </citation>
    <scope>NUCLEOTIDE SEQUENCE</scope>
    <source>
        <strain evidence="2">CAN-66</strain>
        <tissue evidence="2">Leaf</tissue>
    </source>
</reference>
<dbReference type="PANTHER" id="PTHR32246:SF173">
    <property type="entry name" value="C2 DOMAIN-CONTAINING PROTEIN"/>
    <property type="match status" value="1"/>
</dbReference>
<proteinExistence type="predicted"/>
<dbReference type="Proteomes" id="UP001172457">
    <property type="component" value="Chromosome 3"/>
</dbReference>
<dbReference type="GO" id="GO:0006952">
    <property type="term" value="P:defense response"/>
    <property type="evidence" value="ECO:0007669"/>
    <property type="project" value="InterPro"/>
</dbReference>
<accession>A0AA38WN82</accession>
<evidence type="ECO:0000313" key="2">
    <source>
        <dbReference type="EMBL" id="KAJ9555904.1"/>
    </source>
</evidence>
<dbReference type="InterPro" id="IPR035892">
    <property type="entry name" value="C2_domain_sf"/>
</dbReference>
<dbReference type="CDD" id="cd04051">
    <property type="entry name" value="C2_SRC2_like"/>
    <property type="match status" value="1"/>
</dbReference>
<protein>
    <recommendedName>
        <fullName evidence="1">C2 domain-containing protein</fullName>
    </recommendedName>
</protein>
<dbReference type="InterPro" id="IPR044750">
    <property type="entry name" value="C2_SRC2/BAP"/>
</dbReference>
<dbReference type="PROSITE" id="PS50004">
    <property type="entry name" value="C2"/>
    <property type="match status" value="1"/>
</dbReference>
<dbReference type="SUPFAM" id="SSF49562">
    <property type="entry name" value="C2 domain (Calcium/lipid-binding domain, CaLB)"/>
    <property type="match status" value="1"/>
</dbReference>
<gene>
    <name evidence="2" type="ORF">OSB04_010518</name>
</gene>
<comment type="caution">
    <text evidence="2">The sequence shown here is derived from an EMBL/GenBank/DDBJ whole genome shotgun (WGS) entry which is preliminary data.</text>
</comment>
<dbReference type="InterPro" id="IPR000008">
    <property type="entry name" value="C2_dom"/>
</dbReference>
<dbReference type="PANTHER" id="PTHR32246">
    <property type="entry name" value="INGRESSION PROTEIN FIC1"/>
    <property type="match status" value="1"/>
</dbReference>
<feature type="domain" description="C2" evidence="1">
    <location>
        <begin position="1"/>
        <end position="116"/>
    </location>
</feature>
<evidence type="ECO:0000259" key="1">
    <source>
        <dbReference type="PROSITE" id="PS50004"/>
    </source>
</evidence>
<dbReference type="Pfam" id="PF00168">
    <property type="entry name" value="C2"/>
    <property type="match status" value="1"/>
</dbReference>
<organism evidence="2 3">
    <name type="scientific">Centaurea solstitialis</name>
    <name type="common">yellow star-thistle</name>
    <dbReference type="NCBI Taxonomy" id="347529"/>
    <lineage>
        <taxon>Eukaryota</taxon>
        <taxon>Viridiplantae</taxon>
        <taxon>Streptophyta</taxon>
        <taxon>Embryophyta</taxon>
        <taxon>Tracheophyta</taxon>
        <taxon>Spermatophyta</taxon>
        <taxon>Magnoliopsida</taxon>
        <taxon>eudicotyledons</taxon>
        <taxon>Gunneridae</taxon>
        <taxon>Pentapetalae</taxon>
        <taxon>asterids</taxon>
        <taxon>campanulids</taxon>
        <taxon>Asterales</taxon>
        <taxon>Asteraceae</taxon>
        <taxon>Carduoideae</taxon>
        <taxon>Cardueae</taxon>
        <taxon>Centaureinae</taxon>
        <taxon>Centaurea</taxon>
    </lineage>
</organism>